<keyword evidence="2" id="KW-0201">Cytochrome c-type biogenesis</keyword>
<dbReference type="Pfam" id="PF08534">
    <property type="entry name" value="Redoxin"/>
    <property type="match status" value="1"/>
</dbReference>
<feature type="transmembrane region" description="Helical" evidence="4">
    <location>
        <begin position="110"/>
        <end position="130"/>
    </location>
</feature>
<evidence type="ECO:0000259" key="5">
    <source>
        <dbReference type="PROSITE" id="PS51352"/>
    </source>
</evidence>
<dbReference type="Gene3D" id="3.40.30.10">
    <property type="entry name" value="Glutaredoxin"/>
    <property type="match status" value="1"/>
</dbReference>
<name>A0ABV7XJG6_9GAMM</name>
<dbReference type="InterPro" id="IPR036249">
    <property type="entry name" value="Thioredoxin-like_sf"/>
</dbReference>
<protein>
    <submittedName>
        <fullName evidence="6">Prolipoprotein diacylglyceryl transferase family protein</fullName>
        <ecNumber evidence="6">2.4.99.-</ecNumber>
    </submittedName>
</protein>
<dbReference type="SUPFAM" id="SSF52833">
    <property type="entry name" value="Thioredoxin-like"/>
    <property type="match status" value="1"/>
</dbReference>
<keyword evidence="4" id="KW-1133">Transmembrane helix</keyword>
<evidence type="ECO:0000256" key="3">
    <source>
        <dbReference type="ARBA" id="ARBA00023284"/>
    </source>
</evidence>
<dbReference type="PANTHER" id="PTHR42852:SF18">
    <property type="entry name" value="CHROMOSOME UNDETERMINED SCAFFOLD_47, WHOLE GENOME SHOTGUN SEQUENCE"/>
    <property type="match status" value="1"/>
</dbReference>
<accession>A0ABV7XJG6</accession>
<proteinExistence type="predicted"/>
<keyword evidence="3" id="KW-0676">Redox-active center</keyword>
<dbReference type="Pfam" id="PF01790">
    <property type="entry name" value="LGT"/>
    <property type="match status" value="1"/>
</dbReference>
<reference evidence="7" key="1">
    <citation type="journal article" date="2019" name="Int. J. Syst. Evol. Microbiol.">
        <title>The Global Catalogue of Microorganisms (GCM) 10K type strain sequencing project: providing services to taxonomists for standard genome sequencing and annotation.</title>
        <authorList>
            <consortium name="The Broad Institute Genomics Platform"/>
            <consortium name="The Broad Institute Genome Sequencing Center for Infectious Disease"/>
            <person name="Wu L."/>
            <person name="Ma J."/>
        </authorList>
    </citation>
    <scope>NUCLEOTIDE SEQUENCE [LARGE SCALE GENOMIC DNA]</scope>
    <source>
        <strain evidence="7">KCTC 42441</strain>
    </source>
</reference>
<feature type="domain" description="Thioredoxin" evidence="5">
    <location>
        <begin position="132"/>
        <end position="269"/>
    </location>
</feature>
<evidence type="ECO:0000313" key="6">
    <source>
        <dbReference type="EMBL" id="MFC3716292.1"/>
    </source>
</evidence>
<evidence type="ECO:0000313" key="7">
    <source>
        <dbReference type="Proteomes" id="UP001595705"/>
    </source>
</evidence>
<comment type="caution">
    <text evidence="6">The sequence shown here is derived from an EMBL/GenBank/DDBJ whole genome shotgun (WGS) entry which is preliminary data.</text>
</comment>
<dbReference type="PANTHER" id="PTHR42852">
    <property type="entry name" value="THIOL:DISULFIDE INTERCHANGE PROTEIN DSBE"/>
    <property type="match status" value="1"/>
</dbReference>
<gene>
    <name evidence="6" type="ORF">ACFONC_09015</name>
</gene>
<feature type="transmembrane region" description="Helical" evidence="4">
    <location>
        <begin position="78"/>
        <end position="98"/>
    </location>
</feature>
<dbReference type="EMBL" id="JBHRYA010000007">
    <property type="protein sequence ID" value="MFC3716292.1"/>
    <property type="molecule type" value="Genomic_DNA"/>
</dbReference>
<sequence>MMVSLGPFPMSLVVLLVALAIAALVARQFVVPLPGQPAIKPLSTFLDMLMVGVLAARLAFVLAWWPQYLADPWSIVRIGDGGFSIWAGVLAGLAFGAWRARNAPALRRPLLFGAIAGLASWAVLGGALLLMQQSVVKLPATELSTLDGGSTKLSAMTGEPMVVNLWATWCPPCRREMPVLAKAQEERGDVTFVFVNQGESESEIRDYLRESHLQLSNVLLDPFSSVMQESGSRGLPTTLFFDADGRLVDTHMGELSNASLAVKLRRFGAAPSSSPPTLPTKEVP</sequence>
<dbReference type="CDD" id="cd02966">
    <property type="entry name" value="TlpA_like_family"/>
    <property type="match status" value="1"/>
</dbReference>
<evidence type="ECO:0000256" key="4">
    <source>
        <dbReference type="SAM" id="Phobius"/>
    </source>
</evidence>
<keyword evidence="6" id="KW-0328">Glycosyltransferase</keyword>
<dbReference type="InterPro" id="IPR001640">
    <property type="entry name" value="Lgt"/>
</dbReference>
<dbReference type="Proteomes" id="UP001595705">
    <property type="component" value="Unassembled WGS sequence"/>
</dbReference>
<comment type="subcellular location">
    <subcellularLocation>
        <location evidence="1">Cell envelope</location>
    </subcellularLocation>
</comment>
<dbReference type="PROSITE" id="PS00194">
    <property type="entry name" value="THIOREDOXIN_1"/>
    <property type="match status" value="1"/>
</dbReference>
<dbReference type="InterPro" id="IPR050553">
    <property type="entry name" value="Thioredoxin_ResA/DsbE_sf"/>
</dbReference>
<dbReference type="InterPro" id="IPR013740">
    <property type="entry name" value="Redoxin"/>
</dbReference>
<dbReference type="InterPro" id="IPR013766">
    <property type="entry name" value="Thioredoxin_domain"/>
</dbReference>
<dbReference type="PROSITE" id="PS51352">
    <property type="entry name" value="THIOREDOXIN_2"/>
    <property type="match status" value="1"/>
</dbReference>
<keyword evidence="4" id="KW-0812">Transmembrane</keyword>
<feature type="transmembrane region" description="Helical" evidence="4">
    <location>
        <begin position="44"/>
        <end position="66"/>
    </location>
</feature>
<dbReference type="RefSeq" id="WP_386743397.1">
    <property type="nucleotide sequence ID" value="NZ_JBHRYA010000007.1"/>
</dbReference>
<keyword evidence="4" id="KW-0472">Membrane</keyword>
<dbReference type="GO" id="GO:0016757">
    <property type="term" value="F:glycosyltransferase activity"/>
    <property type="evidence" value="ECO:0007669"/>
    <property type="project" value="UniProtKB-KW"/>
</dbReference>
<dbReference type="EC" id="2.4.99.-" evidence="6"/>
<organism evidence="6 7">
    <name type="scientific">Luteimonas soli</name>
    <dbReference type="NCBI Taxonomy" id="1648966"/>
    <lineage>
        <taxon>Bacteria</taxon>
        <taxon>Pseudomonadati</taxon>
        <taxon>Pseudomonadota</taxon>
        <taxon>Gammaproteobacteria</taxon>
        <taxon>Lysobacterales</taxon>
        <taxon>Lysobacteraceae</taxon>
        <taxon>Luteimonas</taxon>
    </lineage>
</organism>
<keyword evidence="7" id="KW-1185">Reference proteome</keyword>
<evidence type="ECO:0000256" key="1">
    <source>
        <dbReference type="ARBA" id="ARBA00004196"/>
    </source>
</evidence>
<keyword evidence="6" id="KW-0808">Transferase</keyword>
<dbReference type="InterPro" id="IPR017937">
    <property type="entry name" value="Thioredoxin_CS"/>
</dbReference>
<evidence type="ECO:0000256" key="2">
    <source>
        <dbReference type="ARBA" id="ARBA00022748"/>
    </source>
</evidence>